<dbReference type="Proteomes" id="UP000718281">
    <property type="component" value="Unassembled WGS sequence"/>
</dbReference>
<dbReference type="AlphaFoldDB" id="A0A935CE20"/>
<dbReference type="EMBL" id="JADIXZ010000001">
    <property type="protein sequence ID" value="MBK6299526.1"/>
    <property type="molecule type" value="Genomic_DNA"/>
</dbReference>
<keyword evidence="1" id="KW-1133">Transmembrane helix</keyword>
<organism evidence="3 4">
    <name type="scientific">Candidatus Phosphoribacter hodrii</name>
    <dbReference type="NCBI Taxonomy" id="2953743"/>
    <lineage>
        <taxon>Bacteria</taxon>
        <taxon>Bacillati</taxon>
        <taxon>Actinomycetota</taxon>
        <taxon>Actinomycetes</taxon>
        <taxon>Micrococcales</taxon>
        <taxon>Dermatophilaceae</taxon>
        <taxon>Candidatus Phosphoribacter</taxon>
    </lineage>
</organism>
<accession>A0A935CE20</accession>
<evidence type="ECO:0000313" key="3">
    <source>
        <dbReference type="EMBL" id="MBK6299526.1"/>
    </source>
</evidence>
<gene>
    <name evidence="3" type="ORF">IPF40_00250</name>
</gene>
<feature type="transmembrane region" description="Helical" evidence="1">
    <location>
        <begin position="6"/>
        <end position="26"/>
    </location>
</feature>
<keyword evidence="1" id="KW-0472">Membrane</keyword>
<protein>
    <submittedName>
        <fullName evidence="3">Pilus assembly protein</fullName>
    </submittedName>
</protein>
<reference evidence="3 4" key="1">
    <citation type="submission" date="2020-10" db="EMBL/GenBank/DDBJ databases">
        <title>Connecting structure to function with the recovery of over 1000 high-quality activated sludge metagenome-assembled genomes encoding full-length rRNA genes using long-read sequencing.</title>
        <authorList>
            <person name="Singleton C.M."/>
            <person name="Petriglieri F."/>
            <person name="Kristensen J.M."/>
            <person name="Kirkegaard R.H."/>
            <person name="Michaelsen T.Y."/>
            <person name="Andersen M.H."/>
            <person name="Karst S.M."/>
            <person name="Dueholm M.S."/>
            <person name="Nielsen P.H."/>
            <person name="Albertsen M."/>
        </authorList>
    </citation>
    <scope>NUCLEOTIDE SEQUENCE [LARGE SCALE GENOMIC DNA]</scope>
    <source>
        <strain evidence="3">AalE_18-Q3-R2-46_BAT3C.188</strain>
    </source>
</reference>
<evidence type="ECO:0000259" key="2">
    <source>
        <dbReference type="Pfam" id="PF07811"/>
    </source>
</evidence>
<dbReference type="InterPro" id="IPR012495">
    <property type="entry name" value="TadE-like_dom"/>
</dbReference>
<comment type="caution">
    <text evidence="3">The sequence shown here is derived from an EMBL/GenBank/DDBJ whole genome shotgun (WGS) entry which is preliminary data.</text>
</comment>
<evidence type="ECO:0000256" key="1">
    <source>
        <dbReference type="SAM" id="Phobius"/>
    </source>
</evidence>
<keyword evidence="1" id="KW-0812">Transmembrane</keyword>
<sequence length="124" mass="12844">MAIEVIILVPILFSIIMLIVAGGRLVQRQGQVDSAARDAVRAASMERSIDAARTAASQTANVTLGGQPCQTADLSGSDFRAGGLVRVRLTCTVSYADLGLVGLPGQTTVTSVSTAPLDIFRRAG</sequence>
<dbReference type="Pfam" id="PF07811">
    <property type="entry name" value="TadE"/>
    <property type="match status" value="1"/>
</dbReference>
<feature type="domain" description="TadE-like" evidence="2">
    <location>
        <begin position="2"/>
        <end position="41"/>
    </location>
</feature>
<evidence type="ECO:0000313" key="4">
    <source>
        <dbReference type="Proteomes" id="UP000718281"/>
    </source>
</evidence>
<name>A0A935CE20_9MICO</name>
<proteinExistence type="predicted"/>